<comment type="subcellular location">
    <subcellularLocation>
        <location evidence="1">Membrane</location>
    </subcellularLocation>
</comment>
<dbReference type="InterPro" id="IPR011250">
    <property type="entry name" value="OMP/PagP_B-barrel"/>
</dbReference>
<dbReference type="PANTHER" id="PTHR34001">
    <property type="entry name" value="BLL7405 PROTEIN"/>
    <property type="match status" value="1"/>
</dbReference>
<name>A0A1C3RI44_9PROT</name>
<dbReference type="OrthoDB" id="9815357at2"/>
<dbReference type="Proteomes" id="UP000231658">
    <property type="component" value="Unassembled WGS sequence"/>
</dbReference>
<dbReference type="STRING" id="1867952.MTBPR1_30327"/>
<feature type="chain" id="PRO_5008680792" description="Outer membrane protein beta-barrel domain-containing protein" evidence="5">
    <location>
        <begin position="27"/>
        <end position="238"/>
    </location>
</feature>
<evidence type="ECO:0000256" key="1">
    <source>
        <dbReference type="ARBA" id="ARBA00004370"/>
    </source>
</evidence>
<evidence type="ECO:0000256" key="5">
    <source>
        <dbReference type="SAM" id="SignalP"/>
    </source>
</evidence>
<evidence type="ECO:0000259" key="6">
    <source>
        <dbReference type="Pfam" id="PF13505"/>
    </source>
</evidence>
<feature type="domain" description="Outer membrane protein beta-barrel" evidence="6">
    <location>
        <begin position="16"/>
        <end position="238"/>
    </location>
</feature>
<evidence type="ECO:0000256" key="3">
    <source>
        <dbReference type="ARBA" id="ARBA00023136"/>
    </source>
</evidence>
<dbReference type="RefSeq" id="WP_069189006.1">
    <property type="nucleotide sequence ID" value="NZ_FLYE01000023.1"/>
</dbReference>
<keyword evidence="3" id="KW-0472">Membrane</keyword>
<dbReference type="SUPFAM" id="SSF56925">
    <property type="entry name" value="OMPA-like"/>
    <property type="match status" value="1"/>
</dbReference>
<evidence type="ECO:0000256" key="4">
    <source>
        <dbReference type="ARBA" id="ARBA00038306"/>
    </source>
</evidence>
<dbReference type="GO" id="GO:0016020">
    <property type="term" value="C:membrane"/>
    <property type="evidence" value="ECO:0007669"/>
    <property type="project" value="UniProtKB-SubCell"/>
</dbReference>
<evidence type="ECO:0000256" key="2">
    <source>
        <dbReference type="ARBA" id="ARBA00022729"/>
    </source>
</evidence>
<accession>A0A1C3RI44</accession>
<feature type="signal peptide" evidence="5">
    <location>
        <begin position="1"/>
        <end position="26"/>
    </location>
</feature>
<evidence type="ECO:0000313" key="7">
    <source>
        <dbReference type="EMBL" id="SCA56957.1"/>
    </source>
</evidence>
<evidence type="ECO:0000313" key="8">
    <source>
        <dbReference type="Proteomes" id="UP000231658"/>
    </source>
</evidence>
<dbReference type="InterPro" id="IPR051692">
    <property type="entry name" value="OMP-like"/>
</dbReference>
<keyword evidence="2 5" id="KW-0732">Signal</keyword>
<dbReference type="Gene3D" id="2.40.160.20">
    <property type="match status" value="1"/>
</dbReference>
<organism evidence="7 8">
    <name type="scientific">Candidatus Terasakiella magnetica</name>
    <dbReference type="NCBI Taxonomy" id="1867952"/>
    <lineage>
        <taxon>Bacteria</taxon>
        <taxon>Pseudomonadati</taxon>
        <taxon>Pseudomonadota</taxon>
        <taxon>Alphaproteobacteria</taxon>
        <taxon>Rhodospirillales</taxon>
        <taxon>Terasakiellaceae</taxon>
        <taxon>Terasakiella</taxon>
    </lineage>
</organism>
<keyword evidence="8" id="KW-1185">Reference proteome</keyword>
<dbReference type="AlphaFoldDB" id="A0A1C3RI44"/>
<proteinExistence type="inferred from homology"/>
<protein>
    <recommendedName>
        <fullName evidence="6">Outer membrane protein beta-barrel domain-containing protein</fullName>
    </recommendedName>
</protein>
<dbReference type="PANTHER" id="PTHR34001:SF3">
    <property type="entry name" value="BLL7405 PROTEIN"/>
    <property type="match status" value="1"/>
</dbReference>
<reference evidence="7 8" key="1">
    <citation type="submission" date="2016-07" db="EMBL/GenBank/DDBJ databases">
        <authorList>
            <person name="Lefevre C.T."/>
        </authorList>
    </citation>
    <scope>NUCLEOTIDE SEQUENCE [LARGE SCALE GENOMIC DNA]</scope>
    <source>
        <strain evidence="7">PR1</strain>
    </source>
</reference>
<comment type="similarity">
    <text evidence="4">Belongs to the Omp25/RopB family.</text>
</comment>
<sequence>MLKSKLKTLVLSATILPAVMSIDAFAGDDSHFDGLYAGLFTGYGGASLDGLVDNDHLPAQPEKTEDLSTSFSKGVLYGGTLGYNTVHDNLLFGLEADLGSGRIESETAFDDSSDDYAEHDLKLYGSIRGRAGVLFNDETLLYGTLGLGMTRTKLSAYDDMDTDKDTGSRTLSKYSLILGAGAEHFVSDKVSFNAAGLYSLPSTKYKFAEDELTPDMDQGDYARVKGLFQIRVGMSYHF</sequence>
<dbReference type="Pfam" id="PF13505">
    <property type="entry name" value="OMP_b-brl"/>
    <property type="match status" value="1"/>
</dbReference>
<dbReference type="EMBL" id="FLYE01000023">
    <property type="protein sequence ID" value="SCA56957.1"/>
    <property type="molecule type" value="Genomic_DNA"/>
</dbReference>
<dbReference type="InterPro" id="IPR027385">
    <property type="entry name" value="Beta-barrel_OMP"/>
</dbReference>
<gene>
    <name evidence="7" type="ORF">MTBPR1_30327</name>
</gene>